<evidence type="ECO:0000313" key="3">
    <source>
        <dbReference type="Proteomes" id="UP000419017"/>
    </source>
</evidence>
<organism evidence="2 3">
    <name type="scientific">Oceanivirga miroungae</name>
    <dbReference type="NCBI Taxonomy" id="1130046"/>
    <lineage>
        <taxon>Bacteria</taxon>
        <taxon>Fusobacteriati</taxon>
        <taxon>Fusobacteriota</taxon>
        <taxon>Fusobacteriia</taxon>
        <taxon>Fusobacteriales</taxon>
        <taxon>Leptotrichiaceae</taxon>
        <taxon>Oceanivirga</taxon>
    </lineage>
</organism>
<sequence length="159" mass="18949">MNKLKYLIFLVSLNAFSLSFFNNDFKATIKETNIKGIKEYTIDYTPNKIIVEIISSGVNKGEIYTYKNNKKSIYYPIIDEVVEQEYANEDNDIILALATLKDIEKTTEKDEKKYIVENDKIKKIVAKNYVIIFSYDKEDRIEKILFDNYNELREYEWKY</sequence>
<keyword evidence="1" id="KW-0732">Signal</keyword>
<dbReference type="RefSeq" id="WP_156683258.1">
    <property type="nucleotide sequence ID" value="NZ_CABWIB010000001.1"/>
</dbReference>
<dbReference type="AlphaFoldDB" id="A0A6I8MCT5"/>
<feature type="signal peptide" evidence="1">
    <location>
        <begin position="1"/>
        <end position="22"/>
    </location>
</feature>
<reference evidence="2 3" key="1">
    <citation type="submission" date="2019-10" db="EMBL/GenBank/DDBJ databases">
        <authorList>
            <person name="Blom J."/>
        </authorList>
    </citation>
    <scope>NUCLEOTIDE SEQUENCE [LARGE SCALE GENOMIC DNA]</scope>
    <source>
        <strain evidence="2 3">ES3154-GLU</strain>
    </source>
</reference>
<accession>A0A6I8MCT5</accession>
<dbReference type="Proteomes" id="UP000419017">
    <property type="component" value="Unassembled WGS sequence"/>
</dbReference>
<keyword evidence="3" id="KW-1185">Reference proteome</keyword>
<evidence type="ECO:0000256" key="1">
    <source>
        <dbReference type="SAM" id="SignalP"/>
    </source>
</evidence>
<protein>
    <submittedName>
        <fullName evidence="2">Uncharacterized protein</fullName>
    </submittedName>
</protein>
<evidence type="ECO:0000313" key="2">
    <source>
        <dbReference type="EMBL" id="VWL85250.1"/>
    </source>
</evidence>
<name>A0A6I8MCT5_9FUSO</name>
<gene>
    <name evidence="2" type="ORF">OMES3154_00533</name>
</gene>
<feature type="chain" id="PRO_5026214421" evidence="1">
    <location>
        <begin position="23"/>
        <end position="159"/>
    </location>
</feature>
<proteinExistence type="predicted"/>
<dbReference type="EMBL" id="CABWIB010000001">
    <property type="protein sequence ID" value="VWL85250.1"/>
    <property type="molecule type" value="Genomic_DNA"/>
</dbReference>